<dbReference type="HOGENOM" id="CLU_035509_11_1_1"/>
<dbReference type="AlphaFoldDB" id="F8NF69"/>
<feature type="domain" description="DUF6533" evidence="2">
    <location>
        <begin position="19"/>
        <end position="63"/>
    </location>
</feature>
<evidence type="ECO:0000256" key="1">
    <source>
        <dbReference type="SAM" id="Phobius"/>
    </source>
</evidence>
<feature type="transmembrane region" description="Helical" evidence="1">
    <location>
        <begin position="20"/>
        <end position="38"/>
    </location>
</feature>
<feature type="transmembrane region" description="Helical" evidence="1">
    <location>
        <begin position="199"/>
        <end position="220"/>
    </location>
</feature>
<dbReference type="InterPro" id="IPR045340">
    <property type="entry name" value="DUF6533"/>
</dbReference>
<reference evidence="3" key="1">
    <citation type="submission" date="2011-04" db="EMBL/GenBank/DDBJ databases">
        <title>Evolution of plant cell wall degrading machinery underlies the functional diversity of forest fungi.</title>
        <authorList>
            <consortium name="US DOE Joint Genome Institute (JGI-PGF)"/>
            <person name="Eastwood D.C."/>
            <person name="Floudas D."/>
            <person name="Binder M."/>
            <person name="Majcherczyk A."/>
            <person name="Schneider P."/>
            <person name="Aerts A."/>
            <person name="Asiegbu F.O."/>
            <person name="Baker S.E."/>
            <person name="Barry K."/>
            <person name="Bendiksby M."/>
            <person name="Blumentritt M."/>
            <person name="Coutinho P.M."/>
            <person name="Cullen D."/>
            <person name="Cullen D."/>
            <person name="Gathman A."/>
            <person name="Goodell B."/>
            <person name="Henrissat B."/>
            <person name="Ihrmark K."/>
            <person name="Kauserud H."/>
            <person name="Kohler A."/>
            <person name="LaButti K."/>
            <person name="Lapidus A."/>
            <person name="Lavin J.L."/>
            <person name="Lee Y.-H."/>
            <person name="Lindquist E."/>
            <person name="Lilly W."/>
            <person name="Lucas S."/>
            <person name="Morin E."/>
            <person name="Murat C."/>
            <person name="Oguiza J.A."/>
            <person name="Park J."/>
            <person name="Pisabarro A.G."/>
            <person name="Riley R."/>
            <person name="Rosling A."/>
            <person name="Salamov A."/>
            <person name="Schmidt O."/>
            <person name="Schmutz J."/>
            <person name="Skrede I."/>
            <person name="Stenlid J."/>
            <person name="Wiebenga A."/>
            <person name="Xie X."/>
            <person name="Kues U."/>
            <person name="Hibbett D.S."/>
            <person name="Hoffmeister D."/>
            <person name="Hogberg N."/>
            <person name="Martin F."/>
            <person name="Grigoriev I.V."/>
            <person name="Watkinson S.C."/>
        </authorList>
    </citation>
    <scope>NUCLEOTIDE SEQUENCE</scope>
    <source>
        <strain evidence="3">S7.9</strain>
    </source>
</reference>
<name>F8NF69_SERL9</name>
<keyword evidence="1" id="KW-0472">Membrane</keyword>
<accession>F8NF69</accession>
<dbReference type="EMBL" id="GL945428">
    <property type="protein sequence ID" value="EGO31188.1"/>
    <property type="molecule type" value="Genomic_DNA"/>
</dbReference>
<feature type="transmembrane region" description="Helical" evidence="1">
    <location>
        <begin position="50"/>
        <end position="74"/>
    </location>
</feature>
<keyword evidence="1" id="KW-1133">Transmembrane helix</keyword>
<organism>
    <name type="scientific">Serpula lacrymans var. lacrymans (strain S7.9)</name>
    <name type="common">Dry rot fungus</name>
    <dbReference type="NCBI Taxonomy" id="578457"/>
    <lineage>
        <taxon>Eukaryota</taxon>
        <taxon>Fungi</taxon>
        <taxon>Dikarya</taxon>
        <taxon>Basidiomycota</taxon>
        <taxon>Agaricomycotina</taxon>
        <taxon>Agaricomycetes</taxon>
        <taxon>Agaricomycetidae</taxon>
        <taxon>Boletales</taxon>
        <taxon>Coniophorineae</taxon>
        <taxon>Serpulaceae</taxon>
        <taxon>Serpula</taxon>
    </lineage>
</organism>
<protein>
    <recommendedName>
        <fullName evidence="2">DUF6533 domain-containing protein</fullName>
    </recommendedName>
</protein>
<dbReference type="Pfam" id="PF20151">
    <property type="entry name" value="DUF6533"/>
    <property type="match status" value="1"/>
</dbReference>
<proteinExistence type="predicted"/>
<keyword evidence="1" id="KW-0812">Transmembrane</keyword>
<evidence type="ECO:0000313" key="3">
    <source>
        <dbReference type="EMBL" id="EGO31188.1"/>
    </source>
</evidence>
<sequence>MTTFTNPSVFLSELQTTNYMNVAGLAIWVFDYILSFDYEVRWVWGRKWDFMRVLFTLSRYVTFSAAIMTVYAAVHTQRGNCVPFSTGSAVIYVLCVVFAEGLLLMGTLAFWDRSKKLTAWLLAFAVVLVIGAALSSKIRDSGSQTNPGGCVFTSKKSGAIQYAFLAVYESVLLSLMTYKMMKQYRHTSSCVIITLYKGSMMYAGCMITVSVANVIIHVAMPHGYTNALDTLQLVLHSILASRILFNLRESHAHAQADTLPVSTVQFAGMKEVQVCLPLKLSEHAKDTRNRPLELGCSELVV</sequence>
<feature type="transmembrane region" description="Helical" evidence="1">
    <location>
        <begin position="118"/>
        <end position="139"/>
    </location>
</feature>
<dbReference type="Proteomes" id="UP000008064">
    <property type="component" value="Unassembled WGS sequence"/>
</dbReference>
<feature type="transmembrane region" description="Helical" evidence="1">
    <location>
        <begin position="159"/>
        <end position="178"/>
    </location>
</feature>
<dbReference type="RefSeq" id="XP_007313072.1">
    <property type="nucleotide sequence ID" value="XM_007313010.1"/>
</dbReference>
<dbReference type="GeneID" id="18810673"/>
<feature type="transmembrane region" description="Helical" evidence="1">
    <location>
        <begin position="89"/>
        <end position="111"/>
    </location>
</feature>
<gene>
    <name evidence="3" type="ORF">SERLADRAFT_376970</name>
</gene>
<dbReference type="OrthoDB" id="3350812at2759"/>
<evidence type="ECO:0000259" key="2">
    <source>
        <dbReference type="Pfam" id="PF20151"/>
    </source>
</evidence>
<dbReference type="KEGG" id="sla:SERLADRAFT_376970"/>